<dbReference type="InterPro" id="IPR011009">
    <property type="entry name" value="Kinase-like_dom_sf"/>
</dbReference>
<comment type="caution">
    <text evidence="2">The sequence shown here is derived from an EMBL/GenBank/DDBJ whole genome shotgun (WGS) entry which is preliminary data.</text>
</comment>
<dbReference type="SMART" id="SM00220">
    <property type="entry name" value="S_TKc"/>
    <property type="match status" value="1"/>
</dbReference>
<dbReference type="Gene3D" id="1.10.510.10">
    <property type="entry name" value="Transferase(Phosphotransferase) domain 1"/>
    <property type="match status" value="1"/>
</dbReference>
<proteinExistence type="predicted"/>
<organism evidence="2 3">
    <name type="scientific">Mycena venus</name>
    <dbReference type="NCBI Taxonomy" id="2733690"/>
    <lineage>
        <taxon>Eukaryota</taxon>
        <taxon>Fungi</taxon>
        <taxon>Dikarya</taxon>
        <taxon>Basidiomycota</taxon>
        <taxon>Agaricomycotina</taxon>
        <taxon>Agaricomycetes</taxon>
        <taxon>Agaricomycetidae</taxon>
        <taxon>Agaricales</taxon>
        <taxon>Marasmiineae</taxon>
        <taxon>Mycenaceae</taxon>
        <taxon>Mycena</taxon>
    </lineage>
</organism>
<dbReference type="EMBL" id="JACAZI010000003">
    <property type="protein sequence ID" value="KAF7366108.1"/>
    <property type="molecule type" value="Genomic_DNA"/>
</dbReference>
<dbReference type="OrthoDB" id="4062651at2759"/>
<accession>A0A8H6YRY5</accession>
<keyword evidence="2" id="KW-0808">Transferase</keyword>
<sequence length="706" mass="78511">MASYFFGRSQHSAPHVNDAVLDLPARGPWLELHQESPELGRASTADRLSQDVNAVLKCMVSILSDSTTYKAFLSYRGPLAQQLMDLIQDLLDTFPDSPSSTKLSRGLLRFSRECGLHPTCFPLSGLQKVGEQVAGGAFADIWKGVVKSQSVAVKVMRLFRDVDINFALQEFGREALIWRQLSHPNLLPFLGIYYLDTKLCLVSPWMENGNLTEYLRTAPSDDDRLCFILDVCMGLEYLHGKHVVHGDLKGMNILVTSSQRACIADFGLASIVNANSLRFTHTAQASQGGTLRYQAPELLSSERRNHFGSDVYAFACVGYEILTGKVPFSEVWADMAVCMKVVRGQRPAKPEVCPDNLWVLLEDCWAQDPDKRPTMMETLQRLVSPPIEVKVAKNASDWDERYSARFCRSVQQWALLPTVAEIESRFNIRTTESIPRPTTPPHRLSDADFLSIDGSGTTKMTENNTIIFVLGSRKAGERLLTSHDSAVVSTETGSLFHKGRAAKAKIQLVSCYLPKRRMLPALHVSGTPSKLIEIERKAITEIRKLGTKNVNVGGIIFMCDEKNLDPGAFPFQEETAFLGLSGKSLFEKLTVVPLKLNHGSTPPLKGLSQKRMHILDVSELGVFLLKALSSFVRGNGGRRNRFRYIYSKAAERVHRSDQPAVILLTDHSEHGKSKTINRLIGKELLNVGRGTLGSTTKVNYTVTPRH</sequence>
<dbReference type="PROSITE" id="PS50011">
    <property type="entry name" value="PROTEIN_KINASE_DOM"/>
    <property type="match status" value="1"/>
</dbReference>
<dbReference type="PROSITE" id="PS00108">
    <property type="entry name" value="PROTEIN_KINASE_ST"/>
    <property type="match status" value="1"/>
</dbReference>
<feature type="domain" description="Protein kinase" evidence="1">
    <location>
        <begin position="127"/>
        <end position="387"/>
    </location>
</feature>
<dbReference type="AlphaFoldDB" id="A0A8H6YRY5"/>
<gene>
    <name evidence="2" type="ORF">MVEN_00487600</name>
</gene>
<name>A0A8H6YRY5_9AGAR</name>
<dbReference type="GO" id="GO:0005524">
    <property type="term" value="F:ATP binding"/>
    <property type="evidence" value="ECO:0007669"/>
    <property type="project" value="InterPro"/>
</dbReference>
<dbReference type="PRINTS" id="PR00109">
    <property type="entry name" value="TYRKINASE"/>
</dbReference>
<evidence type="ECO:0000259" key="1">
    <source>
        <dbReference type="PROSITE" id="PS50011"/>
    </source>
</evidence>
<evidence type="ECO:0000313" key="3">
    <source>
        <dbReference type="Proteomes" id="UP000620124"/>
    </source>
</evidence>
<evidence type="ECO:0000313" key="2">
    <source>
        <dbReference type="EMBL" id="KAF7366108.1"/>
    </source>
</evidence>
<reference evidence="2" key="1">
    <citation type="submission" date="2020-05" db="EMBL/GenBank/DDBJ databases">
        <title>Mycena genomes resolve the evolution of fungal bioluminescence.</title>
        <authorList>
            <person name="Tsai I.J."/>
        </authorList>
    </citation>
    <scope>NUCLEOTIDE SEQUENCE</scope>
    <source>
        <strain evidence="2">CCC161011</strain>
    </source>
</reference>
<dbReference type="GO" id="GO:0004674">
    <property type="term" value="F:protein serine/threonine kinase activity"/>
    <property type="evidence" value="ECO:0007669"/>
    <property type="project" value="TreeGrafter"/>
</dbReference>
<keyword evidence="2" id="KW-0418">Kinase</keyword>
<dbReference type="Pfam" id="PF07714">
    <property type="entry name" value="PK_Tyr_Ser-Thr"/>
    <property type="match status" value="1"/>
</dbReference>
<dbReference type="Proteomes" id="UP000620124">
    <property type="component" value="Unassembled WGS sequence"/>
</dbReference>
<dbReference type="SUPFAM" id="SSF56112">
    <property type="entry name" value="Protein kinase-like (PK-like)"/>
    <property type="match status" value="1"/>
</dbReference>
<protein>
    <submittedName>
        <fullName evidence="2">Protein kinase domain-containing protein</fullName>
    </submittedName>
</protein>
<dbReference type="PANTHER" id="PTHR44329">
    <property type="entry name" value="SERINE/THREONINE-PROTEIN KINASE TNNI3K-RELATED"/>
    <property type="match status" value="1"/>
</dbReference>
<dbReference type="InterPro" id="IPR000719">
    <property type="entry name" value="Prot_kinase_dom"/>
</dbReference>
<keyword evidence="3" id="KW-1185">Reference proteome</keyword>
<dbReference type="InterPro" id="IPR051681">
    <property type="entry name" value="Ser/Thr_Kinases-Pseudokinases"/>
</dbReference>
<dbReference type="InterPro" id="IPR008271">
    <property type="entry name" value="Ser/Thr_kinase_AS"/>
</dbReference>
<dbReference type="InterPro" id="IPR001245">
    <property type="entry name" value="Ser-Thr/Tyr_kinase_cat_dom"/>
</dbReference>